<reference evidence="2" key="1">
    <citation type="submission" date="2022-11" db="UniProtKB">
        <authorList>
            <consortium name="WormBaseParasite"/>
        </authorList>
    </citation>
    <scope>IDENTIFICATION</scope>
</reference>
<organism evidence="1 2">
    <name type="scientific">Panagrolaimus sp. ES5</name>
    <dbReference type="NCBI Taxonomy" id="591445"/>
    <lineage>
        <taxon>Eukaryota</taxon>
        <taxon>Metazoa</taxon>
        <taxon>Ecdysozoa</taxon>
        <taxon>Nematoda</taxon>
        <taxon>Chromadorea</taxon>
        <taxon>Rhabditida</taxon>
        <taxon>Tylenchina</taxon>
        <taxon>Panagrolaimomorpha</taxon>
        <taxon>Panagrolaimoidea</taxon>
        <taxon>Panagrolaimidae</taxon>
        <taxon>Panagrolaimus</taxon>
    </lineage>
</organism>
<protein>
    <submittedName>
        <fullName evidence="2">Tryptophan synthase beta chain-like PALP domain-containing protein</fullName>
    </submittedName>
</protein>
<name>A0AC34GFM3_9BILA</name>
<sequence>LIGVDPEGSVISGGHEAHDFKVEGIGYDFVPTVLNLDLVDEWVKTKDTETFKMARRLNREEGLLSGGSSGSNMHGAMVQAKKLKKGQSCVVLLPDGVRNYLTKYLDDKWMIDNKFFTADECKTEEVVVNP</sequence>
<evidence type="ECO:0000313" key="2">
    <source>
        <dbReference type="WBParaSite" id="ES5_v2.g28313.t1"/>
    </source>
</evidence>
<proteinExistence type="predicted"/>
<dbReference type="Proteomes" id="UP000887579">
    <property type="component" value="Unplaced"/>
</dbReference>
<accession>A0AC34GFM3</accession>
<dbReference type="WBParaSite" id="ES5_v2.g28313.t1">
    <property type="protein sequence ID" value="ES5_v2.g28313.t1"/>
    <property type="gene ID" value="ES5_v2.g28313"/>
</dbReference>
<evidence type="ECO:0000313" key="1">
    <source>
        <dbReference type="Proteomes" id="UP000887579"/>
    </source>
</evidence>